<feature type="compositionally biased region" description="Basic and acidic residues" evidence="1">
    <location>
        <begin position="74"/>
        <end position="88"/>
    </location>
</feature>
<accession>A0A5D3DZA3</accession>
<evidence type="ECO:0000313" key="2">
    <source>
        <dbReference type="EMBL" id="KAA0056429.1"/>
    </source>
</evidence>
<evidence type="ECO:0000313" key="3">
    <source>
        <dbReference type="EMBL" id="TYK29093.1"/>
    </source>
</evidence>
<organism evidence="3 5">
    <name type="scientific">Cucumis melo var. makuwa</name>
    <name type="common">Oriental melon</name>
    <dbReference type="NCBI Taxonomy" id="1194695"/>
    <lineage>
        <taxon>Eukaryota</taxon>
        <taxon>Viridiplantae</taxon>
        <taxon>Streptophyta</taxon>
        <taxon>Embryophyta</taxon>
        <taxon>Tracheophyta</taxon>
        <taxon>Spermatophyta</taxon>
        <taxon>Magnoliopsida</taxon>
        <taxon>eudicotyledons</taxon>
        <taxon>Gunneridae</taxon>
        <taxon>Pentapetalae</taxon>
        <taxon>rosids</taxon>
        <taxon>fabids</taxon>
        <taxon>Cucurbitales</taxon>
        <taxon>Cucurbitaceae</taxon>
        <taxon>Benincaseae</taxon>
        <taxon>Cucumis</taxon>
    </lineage>
</organism>
<proteinExistence type="predicted"/>
<comment type="caution">
    <text evidence="3">The sequence shown here is derived from an EMBL/GenBank/DDBJ whole genome shotgun (WGS) entry which is preliminary data.</text>
</comment>
<dbReference type="AlphaFoldDB" id="A0A5D3DZA3"/>
<dbReference type="Proteomes" id="UP000321393">
    <property type="component" value="Unassembled WGS sequence"/>
</dbReference>
<evidence type="ECO:0000313" key="4">
    <source>
        <dbReference type="Proteomes" id="UP000321393"/>
    </source>
</evidence>
<dbReference type="EMBL" id="SSTD01001877">
    <property type="protein sequence ID" value="TYK29093.1"/>
    <property type="molecule type" value="Genomic_DNA"/>
</dbReference>
<reference evidence="4 5" key="1">
    <citation type="submission" date="2019-08" db="EMBL/GenBank/DDBJ databases">
        <title>Draft genome sequences of two oriental melons (Cucumis melo L. var makuwa).</title>
        <authorList>
            <person name="Kwon S.-Y."/>
        </authorList>
    </citation>
    <scope>NUCLEOTIDE SEQUENCE [LARGE SCALE GENOMIC DNA]</scope>
    <source>
        <strain evidence="5">cv. Chang Bougi</strain>
        <strain evidence="4">cv. SW 3</strain>
        <tissue evidence="3">Leaf</tissue>
    </source>
</reference>
<sequence>MAQQSKKKFGIERLKALGATEFIGTIKPKEAEKWIRTLEKCFRVMQGRVDWHDFKEIFNNAALQVEKSLNIKRPSSELSREEERETIRNPKKSKTMISQGSRWDDDQKQKCNDSGRRHARICRRKSITCHQYGEKGHYKSEYQSKFGEDEER</sequence>
<dbReference type="OrthoDB" id="2272416at2759"/>
<feature type="compositionally biased region" description="Basic and acidic residues" evidence="1">
    <location>
        <begin position="102"/>
        <end position="116"/>
    </location>
</feature>
<dbReference type="Proteomes" id="UP000321947">
    <property type="component" value="Unassembled WGS sequence"/>
</dbReference>
<name>A0A5D3DZA3_CUCMM</name>
<evidence type="ECO:0000256" key="1">
    <source>
        <dbReference type="SAM" id="MobiDB-lite"/>
    </source>
</evidence>
<gene>
    <name evidence="3" type="ORF">E5676_scaffold120G002250</name>
    <name evidence="2" type="ORF">E6C27_scaffold186G001860</name>
</gene>
<protein>
    <submittedName>
        <fullName evidence="3">Uncharacterized protein</fullName>
    </submittedName>
</protein>
<evidence type="ECO:0000313" key="5">
    <source>
        <dbReference type="Proteomes" id="UP000321947"/>
    </source>
</evidence>
<dbReference type="EMBL" id="SSTE01007511">
    <property type="protein sequence ID" value="KAA0056429.1"/>
    <property type="molecule type" value="Genomic_DNA"/>
</dbReference>
<feature type="region of interest" description="Disordered" evidence="1">
    <location>
        <begin position="73"/>
        <end position="117"/>
    </location>
</feature>